<keyword evidence="8 11" id="KW-1133">Transmembrane helix</keyword>
<evidence type="ECO:0000313" key="15">
    <source>
        <dbReference type="Proteomes" id="UP000240357"/>
    </source>
</evidence>
<evidence type="ECO:0000256" key="4">
    <source>
        <dbReference type="ARBA" id="ARBA00022538"/>
    </source>
</evidence>
<keyword evidence="2 11" id="KW-0813">Transport</keyword>
<dbReference type="PANTHER" id="PTHR30540:SF83">
    <property type="entry name" value="K+ POTASSIUM TRANSPORTER"/>
    <property type="match status" value="1"/>
</dbReference>
<keyword evidence="9 11" id="KW-0406">Ion transport</keyword>
<keyword evidence="3 11" id="KW-1003">Cell membrane</keyword>
<dbReference type="GO" id="GO:0015293">
    <property type="term" value="F:symporter activity"/>
    <property type="evidence" value="ECO:0007669"/>
    <property type="project" value="UniProtKB-UniRule"/>
</dbReference>
<dbReference type="EMBL" id="PYFT01000001">
    <property type="protein sequence ID" value="PSR56414.1"/>
    <property type="molecule type" value="Genomic_DNA"/>
</dbReference>
<keyword evidence="15" id="KW-1185">Reference proteome</keyword>
<feature type="transmembrane region" description="Helical" evidence="11">
    <location>
        <begin position="197"/>
        <end position="218"/>
    </location>
</feature>
<dbReference type="InterPro" id="IPR003855">
    <property type="entry name" value="K+_transporter"/>
</dbReference>
<evidence type="ECO:0000256" key="10">
    <source>
        <dbReference type="ARBA" id="ARBA00023136"/>
    </source>
</evidence>
<feature type="transmembrane region" description="Helical" evidence="11">
    <location>
        <begin position="163"/>
        <end position="185"/>
    </location>
</feature>
<gene>
    <name evidence="11" type="primary">kup</name>
    <name evidence="14" type="ORF">AHMF7605_24395</name>
</gene>
<name>A0A2T2YLN2_9BACT</name>
<keyword evidence="10 11" id="KW-0472">Membrane</keyword>
<evidence type="ECO:0000256" key="1">
    <source>
        <dbReference type="ARBA" id="ARBA00004141"/>
    </source>
</evidence>
<dbReference type="HAMAP" id="MF_01522">
    <property type="entry name" value="Kup"/>
    <property type="match status" value="1"/>
</dbReference>
<evidence type="ECO:0000256" key="2">
    <source>
        <dbReference type="ARBA" id="ARBA00022448"/>
    </source>
</evidence>
<feature type="transmembrane region" description="Helical" evidence="11">
    <location>
        <begin position="365"/>
        <end position="383"/>
    </location>
</feature>
<reference evidence="14 15" key="1">
    <citation type="submission" date="2018-03" db="EMBL/GenBank/DDBJ databases">
        <title>Adhaeribacter sp. HMF7605 Genome sequencing and assembly.</title>
        <authorList>
            <person name="Kang H."/>
            <person name="Kang J."/>
            <person name="Cha I."/>
            <person name="Kim H."/>
            <person name="Joh K."/>
        </authorList>
    </citation>
    <scope>NUCLEOTIDE SEQUENCE [LARGE SCALE GENOMIC DNA]</scope>
    <source>
        <strain evidence="14 15">HMF7605</strain>
    </source>
</reference>
<feature type="transmembrane region" description="Helical" evidence="11">
    <location>
        <begin position="333"/>
        <end position="353"/>
    </location>
</feature>
<dbReference type="GO" id="GO:0005886">
    <property type="term" value="C:plasma membrane"/>
    <property type="evidence" value="ECO:0007669"/>
    <property type="project" value="UniProtKB-SubCell"/>
</dbReference>
<dbReference type="AlphaFoldDB" id="A0A2T2YLN2"/>
<comment type="function">
    <text evidence="11">Transport of potassium into the cell. Likely operates as a K(+):H(+) symporter.</text>
</comment>
<evidence type="ECO:0000256" key="5">
    <source>
        <dbReference type="ARBA" id="ARBA00022692"/>
    </source>
</evidence>
<evidence type="ECO:0000256" key="8">
    <source>
        <dbReference type="ARBA" id="ARBA00022989"/>
    </source>
</evidence>
<keyword evidence="6 11" id="KW-0769">Symport</keyword>
<comment type="catalytic activity">
    <reaction evidence="11">
        <text>K(+)(in) + H(+)(in) = K(+)(out) + H(+)(out)</text>
        <dbReference type="Rhea" id="RHEA:28490"/>
        <dbReference type="ChEBI" id="CHEBI:15378"/>
        <dbReference type="ChEBI" id="CHEBI:29103"/>
    </reaction>
</comment>
<evidence type="ECO:0000256" key="6">
    <source>
        <dbReference type="ARBA" id="ARBA00022847"/>
    </source>
</evidence>
<evidence type="ECO:0000259" key="13">
    <source>
        <dbReference type="Pfam" id="PF22776"/>
    </source>
</evidence>
<feature type="domain" description="K+ potassium transporter integral membrane" evidence="12">
    <location>
        <begin position="17"/>
        <end position="453"/>
    </location>
</feature>
<dbReference type="Pfam" id="PF02705">
    <property type="entry name" value="K_trans"/>
    <property type="match status" value="1"/>
</dbReference>
<dbReference type="InterPro" id="IPR023051">
    <property type="entry name" value="Kup"/>
</dbReference>
<evidence type="ECO:0000256" key="9">
    <source>
        <dbReference type="ARBA" id="ARBA00023065"/>
    </source>
</evidence>
<sequence>MSNQHNSHNRLSTAGLLIALGIIYGDIGTSPLYVMKAIILSGGNVINQELIYGGVSCVFWTITLQTTIKYVILTLQADNNGEGGIFSLYTLVRRKAKWLVIPAIIGGSSLLADGIITPPISVSSAIEGLRIIYPHLPTIPIVIAILTLLFVAQSFGTQIVGKAFGPIMLIWFTMLAVLGVSSILIHPEVLKAINPQYAYRLLALYPGGFWLLGSVFLCTTGAEALYSDLGHCGKENIRISWIFVKLCLLLNYFGQAAWLTQHIGQSLDERDNPFYGVMPDWFLLIGITIATLAAIIASQALITGSFTLIGEAIRLNLWPRVRLRYPTIVKGQLFVPSVNKLLWAGCIGIVLYFRESSNMEAAYGLAITVTMLATTILLSYYLYLKKFSKIIIALFLGTYLAIEVSFLVANLLKFPHGGWVTVLIGMVLVFVMYIMLRSFYIKRRLTDEVRLDKYIDALRQLSEDESIPKYSTHLIYMTSAERKNQIESKIIYSIFQKRPKRADIYWFLHVNTTDDPYTMEYKVHHILDNDIIRVDFNLGFRVEQRINLYFRKVVENLVQNKEVDITSRYESLSRQNVIGDFRFVVLEKYLSIENDLPWDEKLIMQAYYYIKDFTSSEDKWFGLDTSSVKIEKVPLVINPIHNVELTRVE</sequence>
<feature type="transmembrane region" description="Helical" evidence="11">
    <location>
        <begin position="132"/>
        <end position="151"/>
    </location>
</feature>
<keyword evidence="7 11" id="KW-0630">Potassium</keyword>
<feature type="transmembrane region" description="Helical" evidence="11">
    <location>
        <begin position="281"/>
        <end position="313"/>
    </location>
</feature>
<organism evidence="14 15">
    <name type="scientific">Adhaeribacter arboris</name>
    <dbReference type="NCBI Taxonomy" id="2072846"/>
    <lineage>
        <taxon>Bacteria</taxon>
        <taxon>Pseudomonadati</taxon>
        <taxon>Bacteroidota</taxon>
        <taxon>Cytophagia</taxon>
        <taxon>Cytophagales</taxon>
        <taxon>Hymenobacteraceae</taxon>
        <taxon>Adhaeribacter</taxon>
    </lineage>
</organism>
<keyword evidence="5 11" id="KW-0812">Transmembrane</keyword>
<feature type="transmembrane region" description="Helical" evidence="11">
    <location>
        <begin position="98"/>
        <end position="120"/>
    </location>
</feature>
<evidence type="ECO:0000256" key="11">
    <source>
        <dbReference type="HAMAP-Rule" id="MF_01522"/>
    </source>
</evidence>
<evidence type="ECO:0000259" key="12">
    <source>
        <dbReference type="Pfam" id="PF02705"/>
    </source>
</evidence>
<dbReference type="RefSeq" id="WP_106932592.1">
    <property type="nucleotide sequence ID" value="NZ_PYFT01000001.1"/>
</dbReference>
<feature type="transmembrane region" description="Helical" evidence="11">
    <location>
        <begin position="239"/>
        <end position="261"/>
    </location>
</feature>
<dbReference type="PANTHER" id="PTHR30540">
    <property type="entry name" value="OSMOTIC STRESS POTASSIUM TRANSPORTER"/>
    <property type="match status" value="1"/>
</dbReference>
<feature type="transmembrane region" description="Helical" evidence="11">
    <location>
        <begin position="12"/>
        <end position="34"/>
    </location>
</feature>
<protein>
    <recommendedName>
        <fullName evidence="11">Probable potassium transport system protein Kup</fullName>
    </recommendedName>
</protein>
<proteinExistence type="inferred from homology"/>
<evidence type="ECO:0000313" key="14">
    <source>
        <dbReference type="EMBL" id="PSR56414.1"/>
    </source>
</evidence>
<keyword evidence="4 11" id="KW-0633">Potassium transport</keyword>
<dbReference type="Proteomes" id="UP000240357">
    <property type="component" value="Unassembled WGS sequence"/>
</dbReference>
<feature type="transmembrane region" description="Helical" evidence="11">
    <location>
        <begin position="418"/>
        <end position="436"/>
    </location>
</feature>
<dbReference type="OrthoDB" id="9805577at2"/>
<comment type="subcellular location">
    <subcellularLocation>
        <location evidence="11">Cell membrane</location>
        <topology evidence="11">Multi-pass membrane protein</topology>
    </subcellularLocation>
    <subcellularLocation>
        <location evidence="1">Membrane</location>
        <topology evidence="1">Multi-pass membrane protein</topology>
    </subcellularLocation>
</comment>
<evidence type="ECO:0000256" key="3">
    <source>
        <dbReference type="ARBA" id="ARBA00022475"/>
    </source>
</evidence>
<dbReference type="Pfam" id="PF22776">
    <property type="entry name" value="K_trans_C"/>
    <property type="match status" value="1"/>
</dbReference>
<accession>A0A2T2YLN2</accession>
<dbReference type="InterPro" id="IPR053952">
    <property type="entry name" value="K_trans_C"/>
</dbReference>
<comment type="caution">
    <text evidence="14">The sequence shown here is derived from an EMBL/GenBank/DDBJ whole genome shotgun (WGS) entry which is preliminary data.</text>
</comment>
<feature type="domain" description="K+ potassium transporter C-terminal" evidence="13">
    <location>
        <begin position="472"/>
        <end position="628"/>
    </location>
</feature>
<dbReference type="InterPro" id="IPR053951">
    <property type="entry name" value="K_trans_N"/>
</dbReference>
<comment type="similarity">
    <text evidence="11">Belongs to the HAK/KUP transporter (TC 2.A.72) family.</text>
</comment>
<evidence type="ECO:0000256" key="7">
    <source>
        <dbReference type="ARBA" id="ARBA00022958"/>
    </source>
</evidence>
<feature type="transmembrane region" description="Helical" evidence="11">
    <location>
        <begin position="390"/>
        <end position="412"/>
    </location>
</feature>
<dbReference type="GO" id="GO:0015079">
    <property type="term" value="F:potassium ion transmembrane transporter activity"/>
    <property type="evidence" value="ECO:0007669"/>
    <property type="project" value="UniProtKB-UniRule"/>
</dbReference>